<dbReference type="InterPro" id="IPR050595">
    <property type="entry name" value="Bact_response_regulator"/>
</dbReference>
<sequence>MNRESYRVLHVDDDPAMTALVSQLMRRNGIACDELNDPTKAMSLIRDGNYRVVILDLDMPELHGLELLQQIKEYDGGINVVILTGVVLQSSVVRSLRRGASACVFKPLHDPQLLLETIHLAFENIDRWWNTLRELTVLRRGYASPFKLSDGDIAAAVAKEAALENATA</sequence>
<evidence type="ECO:0000313" key="5">
    <source>
        <dbReference type="Proteomes" id="UP000326837"/>
    </source>
</evidence>
<dbReference type="Gene3D" id="3.40.50.2300">
    <property type="match status" value="1"/>
</dbReference>
<evidence type="ECO:0000259" key="3">
    <source>
        <dbReference type="PROSITE" id="PS50110"/>
    </source>
</evidence>
<dbReference type="SUPFAM" id="SSF52172">
    <property type="entry name" value="CheY-like"/>
    <property type="match status" value="1"/>
</dbReference>
<reference evidence="5" key="1">
    <citation type="submission" date="2019-10" db="EMBL/GenBank/DDBJ databases">
        <title>Lacipirellula parvula gen. nov., sp. nov., representing a lineage of planctomycetes widespread in freshwater anoxic habitats, and description of the family Lacipirellulaceae.</title>
        <authorList>
            <person name="Dedysh S.N."/>
            <person name="Kulichevskaya I.S."/>
            <person name="Beletsky A.V."/>
            <person name="Rakitin A.L."/>
            <person name="Mardanov A.V."/>
            <person name="Ivanova A.A."/>
            <person name="Saltykova V.X."/>
            <person name="Rijpstra W.I.C."/>
            <person name="Sinninghe Damste J.S."/>
            <person name="Ravin N.V."/>
        </authorList>
    </citation>
    <scope>NUCLEOTIDE SEQUENCE [LARGE SCALE GENOMIC DNA]</scope>
    <source>
        <strain evidence="5">PX69</strain>
    </source>
</reference>
<dbReference type="Pfam" id="PF00072">
    <property type="entry name" value="Response_reg"/>
    <property type="match status" value="1"/>
</dbReference>
<dbReference type="PANTHER" id="PTHR44591">
    <property type="entry name" value="STRESS RESPONSE REGULATOR PROTEIN 1"/>
    <property type="match status" value="1"/>
</dbReference>
<dbReference type="InterPro" id="IPR001789">
    <property type="entry name" value="Sig_transdc_resp-reg_receiver"/>
</dbReference>
<dbReference type="GO" id="GO:0000160">
    <property type="term" value="P:phosphorelay signal transduction system"/>
    <property type="evidence" value="ECO:0007669"/>
    <property type="project" value="InterPro"/>
</dbReference>
<dbReference type="PROSITE" id="PS50110">
    <property type="entry name" value="RESPONSE_REGULATORY"/>
    <property type="match status" value="1"/>
</dbReference>
<accession>A0A5K7XKY9</accession>
<dbReference type="RefSeq" id="WP_152100642.1">
    <property type="nucleotide sequence ID" value="NZ_AP021861.1"/>
</dbReference>
<gene>
    <name evidence="4" type="ORF">PLANPX_4828</name>
</gene>
<keyword evidence="1 2" id="KW-0597">Phosphoprotein</keyword>
<feature type="domain" description="Response regulatory" evidence="3">
    <location>
        <begin position="7"/>
        <end position="121"/>
    </location>
</feature>
<name>A0A5K7XKY9_9BACT</name>
<dbReference type="InterPro" id="IPR011006">
    <property type="entry name" value="CheY-like_superfamily"/>
</dbReference>
<dbReference type="KEGG" id="lpav:PLANPX_4828"/>
<dbReference type="PANTHER" id="PTHR44591:SF3">
    <property type="entry name" value="RESPONSE REGULATORY DOMAIN-CONTAINING PROTEIN"/>
    <property type="match status" value="1"/>
</dbReference>
<dbReference type="SMART" id="SM00448">
    <property type="entry name" value="REC"/>
    <property type="match status" value="1"/>
</dbReference>
<evidence type="ECO:0000256" key="2">
    <source>
        <dbReference type="PROSITE-ProRule" id="PRU00169"/>
    </source>
</evidence>
<dbReference type="AlphaFoldDB" id="A0A5K7XKY9"/>
<evidence type="ECO:0000256" key="1">
    <source>
        <dbReference type="ARBA" id="ARBA00022553"/>
    </source>
</evidence>
<keyword evidence="5" id="KW-1185">Reference proteome</keyword>
<feature type="modified residue" description="4-aspartylphosphate" evidence="2">
    <location>
        <position position="56"/>
    </location>
</feature>
<dbReference type="Proteomes" id="UP000326837">
    <property type="component" value="Chromosome"/>
</dbReference>
<proteinExistence type="predicted"/>
<organism evidence="4 5">
    <name type="scientific">Lacipirellula parvula</name>
    <dbReference type="NCBI Taxonomy" id="2650471"/>
    <lineage>
        <taxon>Bacteria</taxon>
        <taxon>Pseudomonadati</taxon>
        <taxon>Planctomycetota</taxon>
        <taxon>Planctomycetia</taxon>
        <taxon>Pirellulales</taxon>
        <taxon>Lacipirellulaceae</taxon>
        <taxon>Lacipirellula</taxon>
    </lineage>
</organism>
<dbReference type="EMBL" id="AP021861">
    <property type="protein sequence ID" value="BBO35216.1"/>
    <property type="molecule type" value="Genomic_DNA"/>
</dbReference>
<dbReference type="CDD" id="cd00156">
    <property type="entry name" value="REC"/>
    <property type="match status" value="1"/>
</dbReference>
<protein>
    <recommendedName>
        <fullName evidence="3">Response regulatory domain-containing protein</fullName>
    </recommendedName>
</protein>
<evidence type="ECO:0000313" key="4">
    <source>
        <dbReference type="EMBL" id="BBO35216.1"/>
    </source>
</evidence>